<dbReference type="eggNOG" id="ENOG502SM8X">
    <property type="taxonomic scope" value="Eukaryota"/>
</dbReference>
<feature type="region of interest" description="Disordered" evidence="1">
    <location>
        <begin position="393"/>
        <end position="500"/>
    </location>
</feature>
<feature type="compositionally biased region" description="Polar residues" evidence="1">
    <location>
        <begin position="310"/>
        <end position="339"/>
    </location>
</feature>
<feature type="region of interest" description="Disordered" evidence="1">
    <location>
        <begin position="309"/>
        <end position="372"/>
    </location>
</feature>
<feature type="compositionally biased region" description="Acidic residues" evidence="1">
    <location>
        <begin position="593"/>
        <end position="616"/>
    </location>
</feature>
<feature type="compositionally biased region" description="Basic and acidic residues" evidence="1">
    <location>
        <begin position="573"/>
        <end position="587"/>
    </location>
</feature>
<feature type="compositionally biased region" description="Low complexity" evidence="1">
    <location>
        <begin position="485"/>
        <end position="500"/>
    </location>
</feature>
<feature type="compositionally biased region" description="Pro residues" evidence="1">
    <location>
        <begin position="229"/>
        <end position="240"/>
    </location>
</feature>
<dbReference type="GeneID" id="20677125"/>
<keyword evidence="3" id="KW-1185">Reference proteome</keyword>
<dbReference type="AlphaFoldDB" id="W4JQA3"/>
<reference evidence="2 3" key="1">
    <citation type="journal article" date="2012" name="New Phytol.">
        <title>Insight into trade-off between wood decay and parasitism from the genome of a fungal forest pathogen.</title>
        <authorList>
            <person name="Olson A."/>
            <person name="Aerts A."/>
            <person name="Asiegbu F."/>
            <person name="Belbahri L."/>
            <person name="Bouzid O."/>
            <person name="Broberg A."/>
            <person name="Canback B."/>
            <person name="Coutinho P.M."/>
            <person name="Cullen D."/>
            <person name="Dalman K."/>
            <person name="Deflorio G."/>
            <person name="van Diepen L.T."/>
            <person name="Dunand C."/>
            <person name="Duplessis S."/>
            <person name="Durling M."/>
            <person name="Gonthier P."/>
            <person name="Grimwood J."/>
            <person name="Fossdal C.G."/>
            <person name="Hansson D."/>
            <person name="Henrissat B."/>
            <person name="Hietala A."/>
            <person name="Himmelstrand K."/>
            <person name="Hoffmeister D."/>
            <person name="Hogberg N."/>
            <person name="James T.Y."/>
            <person name="Karlsson M."/>
            <person name="Kohler A."/>
            <person name="Kues U."/>
            <person name="Lee Y.H."/>
            <person name="Lin Y.C."/>
            <person name="Lind M."/>
            <person name="Lindquist E."/>
            <person name="Lombard V."/>
            <person name="Lucas S."/>
            <person name="Lunden K."/>
            <person name="Morin E."/>
            <person name="Murat C."/>
            <person name="Park J."/>
            <person name="Raffaello T."/>
            <person name="Rouze P."/>
            <person name="Salamov A."/>
            <person name="Schmutz J."/>
            <person name="Solheim H."/>
            <person name="Stahlberg J."/>
            <person name="Velez H."/>
            <person name="de Vries R.P."/>
            <person name="Wiebenga A."/>
            <person name="Woodward S."/>
            <person name="Yakovlev I."/>
            <person name="Garbelotto M."/>
            <person name="Martin F."/>
            <person name="Grigoriev I.V."/>
            <person name="Stenlid J."/>
        </authorList>
    </citation>
    <scope>NUCLEOTIDE SEQUENCE [LARGE SCALE GENOMIC DNA]</scope>
    <source>
        <strain evidence="2 3">TC 32-1</strain>
    </source>
</reference>
<feature type="region of interest" description="Disordered" evidence="1">
    <location>
        <begin position="217"/>
        <end position="273"/>
    </location>
</feature>
<accession>W4JQA3</accession>
<dbReference type="Proteomes" id="UP000030671">
    <property type="component" value="Unassembled WGS sequence"/>
</dbReference>
<feature type="region of interest" description="Disordered" evidence="1">
    <location>
        <begin position="117"/>
        <end position="196"/>
    </location>
</feature>
<organism evidence="2 3">
    <name type="scientific">Heterobasidion irregulare (strain TC 32-1)</name>
    <dbReference type="NCBI Taxonomy" id="747525"/>
    <lineage>
        <taxon>Eukaryota</taxon>
        <taxon>Fungi</taxon>
        <taxon>Dikarya</taxon>
        <taxon>Basidiomycota</taxon>
        <taxon>Agaricomycotina</taxon>
        <taxon>Agaricomycetes</taxon>
        <taxon>Russulales</taxon>
        <taxon>Bondarzewiaceae</taxon>
        <taxon>Heterobasidion</taxon>
        <taxon>Heterobasidion annosum species complex</taxon>
    </lineage>
</organism>
<dbReference type="HOGENOM" id="CLU_013862_0_0_1"/>
<feature type="compositionally biased region" description="Low complexity" evidence="1">
    <location>
        <begin position="250"/>
        <end position="261"/>
    </location>
</feature>
<proteinExistence type="predicted"/>
<feature type="compositionally biased region" description="Pro residues" evidence="1">
    <location>
        <begin position="262"/>
        <end position="271"/>
    </location>
</feature>
<protein>
    <submittedName>
        <fullName evidence="2">Uncharacterized protein</fullName>
    </submittedName>
</protein>
<feature type="compositionally biased region" description="Low complexity" evidence="1">
    <location>
        <begin position="401"/>
        <end position="419"/>
    </location>
</feature>
<dbReference type="EMBL" id="KI925465">
    <property type="protein sequence ID" value="ETW75654.1"/>
    <property type="molecule type" value="Genomic_DNA"/>
</dbReference>
<name>W4JQA3_HETIT</name>
<sequence length="640" mass="68741">MGMRPLSLHVSALNDDEYATFTSSLEDLAVPDATSPGEIHYEKLSVTSREARAWLRGRYPDLPLNDLDAILRLFAPPPGQEPVLSGNQFFAILRLVLHVRSGAELDRNLVFTQVHPTLSKSRSQSPLKQPPPRLAPPTRPRQSSASTIFDDPTSDTNPFHHTPNDHSTPTQPPVHPDRRPSPPATLPAAPNHHTFNPFVNRAKTTQSTTSPVVAAAQLDSKQSAERKLPPLPPRKPPIIPPRTASILVPSASSSTALAAQSKPPPPPPFVPRVPHLTTALMKTSLQASKAAQTAKKADAERESTRILQVLKSSNAGHSRSRSPARNGSNRHSSTGSMSSSDERQSRPALVPALPPRRKLSPPPSSAASTRSFESIANATLSNEPAFASAPAYGTFTRKPYSSTPAASRSPSRSPSRPTTDLPPPMHPDRKLLPRIGVDPPSPVSRVTRSKSMHQSSPPPIPPPLRRKRPESVQLPPSPSGSPMHSAFFSAVSPSTASATSAAGFPRLARHLSLSAKREGGPESTVADLRKTFSGLGPKFDKARYKAEAGLSRRGYVPSGGLWREEGEERLVGFGTRERAQIGARRGDGAGGDSGDEEGVGVDEDSTLDGLDDEEDALGLRGRNVERDEMKWPAGEGWKPL</sequence>
<dbReference type="RefSeq" id="XP_009551920.1">
    <property type="nucleotide sequence ID" value="XM_009553625.1"/>
</dbReference>
<evidence type="ECO:0000313" key="3">
    <source>
        <dbReference type="Proteomes" id="UP000030671"/>
    </source>
</evidence>
<feature type="compositionally biased region" description="Polar residues" evidence="1">
    <location>
        <begin position="154"/>
        <end position="169"/>
    </location>
</feature>
<dbReference type="OrthoDB" id="2553626at2759"/>
<feature type="region of interest" description="Disordered" evidence="1">
    <location>
        <begin position="573"/>
        <end position="640"/>
    </location>
</feature>
<feature type="compositionally biased region" description="Pro residues" evidence="1">
    <location>
        <begin position="128"/>
        <end position="139"/>
    </location>
</feature>
<gene>
    <name evidence="2" type="ORF">HETIRDRAFT_460966</name>
</gene>
<evidence type="ECO:0000256" key="1">
    <source>
        <dbReference type="SAM" id="MobiDB-lite"/>
    </source>
</evidence>
<evidence type="ECO:0000313" key="2">
    <source>
        <dbReference type="EMBL" id="ETW75654.1"/>
    </source>
</evidence>
<dbReference type="KEGG" id="hir:HETIRDRAFT_460966"/>
<dbReference type="InParanoid" id="W4JQA3"/>